<evidence type="ECO:0008006" key="6">
    <source>
        <dbReference type="Google" id="ProtNLM"/>
    </source>
</evidence>
<dbReference type="Pfam" id="PF13304">
    <property type="entry name" value="AAA_21"/>
    <property type="match status" value="1"/>
</dbReference>
<keyword evidence="1" id="KW-0433">Leucine-rich repeat</keyword>
<dbReference type="Pfam" id="PF00149">
    <property type="entry name" value="Metallophos"/>
    <property type="match status" value="1"/>
</dbReference>
<dbReference type="InterPro" id="IPR003959">
    <property type="entry name" value="ATPase_AAA_core"/>
</dbReference>
<reference evidence="5" key="1">
    <citation type="journal article" date="2015" name="Nature">
        <title>Complex archaea that bridge the gap between prokaryotes and eukaryotes.</title>
        <authorList>
            <person name="Spang A."/>
            <person name="Saw J.H."/>
            <person name="Jorgensen S.L."/>
            <person name="Zaremba-Niedzwiedzka K."/>
            <person name="Martijn J."/>
            <person name="Lind A.E."/>
            <person name="van Eijk R."/>
            <person name="Schleper C."/>
            <person name="Guy L."/>
            <person name="Ettema T.J."/>
        </authorList>
    </citation>
    <scope>NUCLEOTIDE SEQUENCE</scope>
</reference>
<dbReference type="SUPFAM" id="SSF56300">
    <property type="entry name" value="Metallo-dependent phosphatases"/>
    <property type="match status" value="1"/>
</dbReference>
<sequence>MVNYVIINEKKIDVNYADKSLSISGQNITDIKDIKNLDKLTYLEKIYLQNNKITEIKGLDHLINLKVLYLSDNEISEIFGLDNLVQLEHLYLNGNKINEIKGLAKCKNLKSLNLEGNHMNKIQNLDINIKLETLFLGNNKISEISGLKNLTELKYLGLENNQNISKIEGLEYLINLGTLGLENTKIPTELIEKLGGLNTEIPSRVAYPLNFVLYCRAEYIEYEDQLIFIDQNRLNLSGYNISNLYDLKHLEKVDKVEHLNLVDNNIKKLNNLDYFVNLKTLWGSFNEIEKIENLDHLKKLEELSLNNNKITDSSGLRPLVGLRKLNLKENNIKNINELKYLENLVELNLSENTEISDFSEILNLSSLENLFLEKMALSTIPNFNLKNLKELYINDNKIVEIPKLFLPELKFLDLGNNKLKSMVNLCQFPYLIRLNLNNNRIKKLECIDKMSNNLNIFSIDKNKIDKRLFDKLWSGDSKLNSRFFIFYLLLRKYLNDQSNLTEINFDQLIGDSPVLNSLKKMGDHSKIRDIVKLFNKEFEILCGRNKVPLKIITPNYIAREIDKLLEVVGPDKGYGLEHIVERLQLCSKKALVRLLRIIRSKKLWDIEFYYNETHIKRATNFNIKTTQLEFPKINSRINFENQITWLHLSDLNFTEIKESDSKIMKSRLKFLESLILKSRKKIDLLFITGDVTTSGKPKEFTNLANYLEDIISTLNLKKENVFIVPGNHDKHQTEFFQPFKNFSNSFYNGEKNYYKKNSYFVEKVYVNNCLIGVLGLNSSNFDINHLKLCLKTYKDYHRSNPDINICLFHHSLENLVVSEEIKNLIYDNFDFILNGHIHKTFKIMRNKGPNHNVIQFNAGYRNLNIVEYNYLRKEGEASFYDYSTNEQLWKKDTTTGFETGKIGFETIEYEIKKNHIRSVHARDIGLFKELNVEFNQKFNFLIGPNASGKTSILKCIALSFSITSDSLKHFRYGSRAELWTNFYYEDKKYNVGSSVGFVQNGEIYRKSEIRSLQLPLGEGIQINPGDLERKDINFTPLSINAYRRIYYIEIEGSKKEKRLYPTRNIYKNRAVSNLAGEDFSLTSSYPSVKQWMVNRILQINLDWADIEKQNWSWFIQNLSEIGSSGVNLSFVDIDKENNPRFRLFNKLCYLEELSSGFQAVLHLICNIINWIETGNHDKGKKLVRYSTGTVLIDELDVHLHPEWQFSIRYTLEKFFPNMQFIVTTHSPHLISTAKKNEIIYLNEFNNIINKKPLQQTFSGWTTDQILKDLMGVESLENKIYNKLIKLADEYILKEDVENLNKIIKELDLITHKSDIIVQSLKIRCVDLQNRLKI</sequence>
<dbReference type="Gene3D" id="3.40.50.300">
    <property type="entry name" value="P-loop containing nucleotide triphosphate hydrolases"/>
    <property type="match status" value="1"/>
</dbReference>
<dbReference type="InterPro" id="IPR027417">
    <property type="entry name" value="P-loop_NTPase"/>
</dbReference>
<organism evidence="5">
    <name type="scientific">marine sediment metagenome</name>
    <dbReference type="NCBI Taxonomy" id="412755"/>
    <lineage>
        <taxon>unclassified sequences</taxon>
        <taxon>metagenomes</taxon>
        <taxon>ecological metagenomes</taxon>
    </lineage>
</organism>
<dbReference type="PANTHER" id="PTHR46652">
    <property type="entry name" value="LEUCINE-RICH REPEAT AND IQ DOMAIN-CONTAINING PROTEIN 1-RELATED"/>
    <property type="match status" value="1"/>
</dbReference>
<evidence type="ECO:0000259" key="3">
    <source>
        <dbReference type="Pfam" id="PF00149"/>
    </source>
</evidence>
<feature type="domain" description="ATPase AAA-type core" evidence="4">
    <location>
        <begin position="1150"/>
        <end position="1231"/>
    </location>
</feature>
<dbReference type="Pfam" id="PF12799">
    <property type="entry name" value="LRR_4"/>
    <property type="match status" value="3"/>
</dbReference>
<dbReference type="InterPro" id="IPR050836">
    <property type="entry name" value="SDS22/Internalin_LRR"/>
</dbReference>
<feature type="domain" description="Calcineurin-like phosphoesterase" evidence="3">
    <location>
        <begin position="646"/>
        <end position="839"/>
    </location>
</feature>
<comment type="caution">
    <text evidence="5">The sequence shown here is derived from an EMBL/GenBank/DDBJ whole genome shotgun (WGS) entry which is preliminary data.</text>
</comment>
<dbReference type="PANTHER" id="PTHR46652:SF3">
    <property type="entry name" value="LEUCINE-RICH REPEAT-CONTAINING PROTEIN 9"/>
    <property type="match status" value="1"/>
</dbReference>
<dbReference type="InterPro" id="IPR025875">
    <property type="entry name" value="Leu-rich_rpt_4"/>
</dbReference>
<proteinExistence type="predicted"/>
<dbReference type="Gene3D" id="3.80.10.10">
    <property type="entry name" value="Ribonuclease Inhibitor"/>
    <property type="match status" value="2"/>
</dbReference>
<dbReference type="SUPFAM" id="SSF52540">
    <property type="entry name" value="P-loop containing nucleoside triphosphate hydrolases"/>
    <property type="match status" value="1"/>
</dbReference>
<dbReference type="SUPFAM" id="SSF52058">
    <property type="entry name" value="L domain-like"/>
    <property type="match status" value="2"/>
</dbReference>
<accession>A0A0F9UZG3</accession>
<dbReference type="EMBL" id="LAZR01000742">
    <property type="protein sequence ID" value="KKN59008.1"/>
    <property type="molecule type" value="Genomic_DNA"/>
</dbReference>
<dbReference type="InterPro" id="IPR029052">
    <property type="entry name" value="Metallo-depent_PP-like"/>
</dbReference>
<gene>
    <name evidence="5" type="ORF">LCGC14_0546330</name>
</gene>
<dbReference type="SMART" id="SM00365">
    <property type="entry name" value="LRR_SD22"/>
    <property type="match status" value="12"/>
</dbReference>
<dbReference type="Gene3D" id="3.60.21.10">
    <property type="match status" value="1"/>
</dbReference>
<dbReference type="GO" id="GO:0005524">
    <property type="term" value="F:ATP binding"/>
    <property type="evidence" value="ECO:0007669"/>
    <property type="project" value="InterPro"/>
</dbReference>
<evidence type="ECO:0000259" key="4">
    <source>
        <dbReference type="Pfam" id="PF13304"/>
    </source>
</evidence>
<dbReference type="InterPro" id="IPR032675">
    <property type="entry name" value="LRR_dom_sf"/>
</dbReference>
<dbReference type="Pfam" id="PF14580">
    <property type="entry name" value="LRR_9"/>
    <property type="match status" value="1"/>
</dbReference>
<dbReference type="InterPro" id="IPR004843">
    <property type="entry name" value="Calcineurin-like_PHP"/>
</dbReference>
<evidence type="ECO:0000313" key="5">
    <source>
        <dbReference type="EMBL" id="KKN59008.1"/>
    </source>
</evidence>
<dbReference type="SMART" id="SM00369">
    <property type="entry name" value="LRR_TYP"/>
    <property type="match status" value="6"/>
</dbReference>
<keyword evidence="2" id="KW-0677">Repeat</keyword>
<dbReference type="GO" id="GO:0016887">
    <property type="term" value="F:ATP hydrolysis activity"/>
    <property type="evidence" value="ECO:0007669"/>
    <property type="project" value="InterPro"/>
</dbReference>
<dbReference type="InterPro" id="IPR003591">
    <property type="entry name" value="Leu-rich_rpt_typical-subtyp"/>
</dbReference>
<name>A0A0F9UZG3_9ZZZZ</name>
<evidence type="ECO:0000256" key="1">
    <source>
        <dbReference type="ARBA" id="ARBA00022614"/>
    </source>
</evidence>
<dbReference type="PROSITE" id="PS51450">
    <property type="entry name" value="LRR"/>
    <property type="match status" value="14"/>
</dbReference>
<protein>
    <recommendedName>
        <fullName evidence="6">AAA domain-containing protein</fullName>
    </recommendedName>
</protein>
<evidence type="ECO:0000256" key="2">
    <source>
        <dbReference type="ARBA" id="ARBA00022737"/>
    </source>
</evidence>
<dbReference type="InterPro" id="IPR001611">
    <property type="entry name" value="Leu-rich_rpt"/>
</dbReference>